<reference evidence="1" key="1">
    <citation type="submission" date="2020-02" db="EMBL/GenBank/DDBJ databases">
        <authorList>
            <person name="Shen X.-R."/>
            <person name="Zhang Y.-X."/>
        </authorList>
    </citation>
    <scope>NUCLEOTIDE SEQUENCE</scope>
    <source>
        <strain evidence="1">SYP-B3998</strain>
    </source>
</reference>
<dbReference type="EMBL" id="JAAIKC010000001">
    <property type="protein sequence ID" value="NEW05835.1"/>
    <property type="molecule type" value="Genomic_DNA"/>
</dbReference>
<dbReference type="RefSeq" id="WP_163943227.1">
    <property type="nucleotide sequence ID" value="NZ_JAAIKC010000001.1"/>
</dbReference>
<proteinExistence type="predicted"/>
<organism evidence="1">
    <name type="scientific">Paenibacillus sp. SYP-B3998</name>
    <dbReference type="NCBI Taxonomy" id="2678564"/>
    <lineage>
        <taxon>Bacteria</taxon>
        <taxon>Bacillati</taxon>
        <taxon>Bacillota</taxon>
        <taxon>Bacilli</taxon>
        <taxon>Bacillales</taxon>
        <taxon>Paenibacillaceae</taxon>
        <taxon>Paenibacillus</taxon>
    </lineage>
</organism>
<dbReference type="AlphaFoldDB" id="A0A6G3ZUP2"/>
<gene>
    <name evidence="1" type="ORF">GK047_07360</name>
</gene>
<accession>A0A6G3ZUP2</accession>
<name>A0A6G3ZUP2_9BACL</name>
<sequence length="80" mass="8688">MLINTASNGESRIILTADGKEIYSLGLSAERGENQLLSFEADLNGANELTIKMINDDPNSSTNAIMWDITLTEVNTGQKN</sequence>
<comment type="caution">
    <text evidence="1">The sequence shown here is derived from an EMBL/GenBank/DDBJ whole genome shotgun (WGS) entry which is preliminary data.</text>
</comment>
<protein>
    <submittedName>
        <fullName evidence="1">Uncharacterized protein</fullName>
    </submittedName>
</protein>
<evidence type="ECO:0000313" key="1">
    <source>
        <dbReference type="EMBL" id="NEW05835.1"/>
    </source>
</evidence>